<evidence type="ECO:0000259" key="8">
    <source>
        <dbReference type="Pfam" id="PF11967"/>
    </source>
</evidence>
<comment type="function">
    <text evidence="7">Involved in DNA repair and RecF pathway recombination.</text>
</comment>
<dbReference type="GO" id="GO:0006302">
    <property type="term" value="P:double-strand break repair"/>
    <property type="evidence" value="ECO:0007669"/>
    <property type="project" value="TreeGrafter"/>
</dbReference>
<protein>
    <recommendedName>
        <fullName evidence="2 7">DNA repair protein RecO</fullName>
    </recommendedName>
    <alternativeName>
        <fullName evidence="6 7">Recombination protein O</fullName>
    </alternativeName>
</protein>
<dbReference type="GO" id="GO:0006310">
    <property type="term" value="P:DNA recombination"/>
    <property type="evidence" value="ECO:0007669"/>
    <property type="project" value="UniProtKB-UniRule"/>
</dbReference>
<dbReference type="InterPro" id="IPR003717">
    <property type="entry name" value="RecO"/>
</dbReference>
<dbReference type="RefSeq" id="WP_068774384.1">
    <property type="nucleotide sequence ID" value="NZ_RHLK01000003.1"/>
</dbReference>
<organism evidence="9 10">
    <name type="scientific">Paenibacillus lutrae</name>
    <dbReference type="NCBI Taxonomy" id="2078573"/>
    <lineage>
        <taxon>Bacteria</taxon>
        <taxon>Bacillati</taxon>
        <taxon>Bacillota</taxon>
        <taxon>Bacilli</taxon>
        <taxon>Bacillales</taxon>
        <taxon>Paenibacillaceae</taxon>
        <taxon>Paenibacillus</taxon>
    </lineage>
</organism>
<keyword evidence="3 7" id="KW-0227">DNA damage</keyword>
<evidence type="ECO:0000256" key="3">
    <source>
        <dbReference type="ARBA" id="ARBA00022763"/>
    </source>
</evidence>
<evidence type="ECO:0000256" key="6">
    <source>
        <dbReference type="ARBA" id="ARBA00033409"/>
    </source>
</evidence>
<evidence type="ECO:0000256" key="2">
    <source>
        <dbReference type="ARBA" id="ARBA00021310"/>
    </source>
</evidence>
<gene>
    <name evidence="7 9" type="primary">recO</name>
    <name evidence="9" type="ORF">EDM21_07730</name>
</gene>
<dbReference type="InterPro" id="IPR037278">
    <property type="entry name" value="ARFGAP/RecO"/>
</dbReference>
<evidence type="ECO:0000256" key="4">
    <source>
        <dbReference type="ARBA" id="ARBA00023172"/>
    </source>
</evidence>
<evidence type="ECO:0000256" key="7">
    <source>
        <dbReference type="HAMAP-Rule" id="MF_00201"/>
    </source>
</evidence>
<dbReference type="AlphaFoldDB" id="A0A7X3FHF4"/>
<dbReference type="PANTHER" id="PTHR33991">
    <property type="entry name" value="DNA REPAIR PROTEIN RECO"/>
    <property type="match status" value="1"/>
</dbReference>
<evidence type="ECO:0000313" key="9">
    <source>
        <dbReference type="EMBL" id="MVO99416.1"/>
    </source>
</evidence>
<keyword evidence="10" id="KW-1185">Reference proteome</keyword>
<comment type="caution">
    <text evidence="9">The sequence shown here is derived from an EMBL/GenBank/DDBJ whole genome shotgun (WGS) entry which is preliminary data.</text>
</comment>
<dbReference type="Proteomes" id="UP000490800">
    <property type="component" value="Unassembled WGS sequence"/>
</dbReference>
<evidence type="ECO:0000313" key="10">
    <source>
        <dbReference type="Proteomes" id="UP000490800"/>
    </source>
</evidence>
<dbReference type="Gene3D" id="1.20.1440.120">
    <property type="entry name" value="Recombination protein O, C-terminal domain"/>
    <property type="match status" value="1"/>
</dbReference>
<dbReference type="Pfam" id="PF11967">
    <property type="entry name" value="RecO_N"/>
    <property type="match status" value="1"/>
</dbReference>
<sequence>MLNRVQGIVLRSMDYGEGNKIITLYTRELGKVGVMARGAKKVKSRLGAVTQLFTNGDYVFFRQGQQLASLNSGEIIEPHHKLREDLYKSAYASYLVEMVDRMLGEEDRSLFLFDQLEAGLLAIEQDKDMQIVAHVFELKMLALAGYTPILDRCASCERTDELSAFSVSLGGAACINCRRQDHYAAPVADSTLRLMRLLQQVDLRRIGNVNVKDSTKAQLKHSMRLYMDAHVGIKWKARSFLDQMDKYDL</sequence>
<dbReference type="InterPro" id="IPR042242">
    <property type="entry name" value="RecO_C"/>
</dbReference>
<comment type="similarity">
    <text evidence="1 7">Belongs to the RecO family.</text>
</comment>
<dbReference type="EMBL" id="RHLK01000003">
    <property type="protein sequence ID" value="MVO99416.1"/>
    <property type="molecule type" value="Genomic_DNA"/>
</dbReference>
<feature type="domain" description="DNA replication/recombination mediator RecO N-terminal" evidence="8">
    <location>
        <begin position="4"/>
        <end position="78"/>
    </location>
</feature>
<evidence type="ECO:0000256" key="5">
    <source>
        <dbReference type="ARBA" id="ARBA00023204"/>
    </source>
</evidence>
<dbReference type="SUPFAM" id="SSF57863">
    <property type="entry name" value="ArfGap/RecO-like zinc finger"/>
    <property type="match status" value="1"/>
</dbReference>
<evidence type="ECO:0000256" key="1">
    <source>
        <dbReference type="ARBA" id="ARBA00007452"/>
    </source>
</evidence>
<dbReference type="HAMAP" id="MF_00201">
    <property type="entry name" value="RecO"/>
    <property type="match status" value="1"/>
</dbReference>
<dbReference type="InterPro" id="IPR022572">
    <property type="entry name" value="DNA_rep/recomb_RecO_N"/>
</dbReference>
<reference evidence="9 10" key="1">
    <citation type="journal article" date="2019" name="Microorganisms">
        <title>Paenibacillus lutrae sp. nov., A Chitinolytic Species Isolated from A River Otter in Castril Natural Park, Granada, Spain.</title>
        <authorList>
            <person name="Rodriguez M."/>
            <person name="Reina J.C."/>
            <person name="Bejar V."/>
            <person name="Llamas I."/>
        </authorList>
    </citation>
    <scope>NUCLEOTIDE SEQUENCE [LARGE SCALE GENOMIC DNA]</scope>
    <source>
        <strain evidence="9 10">N10</strain>
    </source>
</reference>
<dbReference type="OrthoDB" id="9797083at2"/>
<proteinExistence type="inferred from homology"/>
<name>A0A7X3FHF4_9BACL</name>
<dbReference type="Pfam" id="PF02565">
    <property type="entry name" value="RecO_C"/>
    <property type="match status" value="1"/>
</dbReference>
<dbReference type="SUPFAM" id="SSF50249">
    <property type="entry name" value="Nucleic acid-binding proteins"/>
    <property type="match status" value="1"/>
</dbReference>
<keyword evidence="5 7" id="KW-0234">DNA repair</keyword>
<dbReference type="InterPro" id="IPR012340">
    <property type="entry name" value="NA-bd_OB-fold"/>
</dbReference>
<dbReference type="NCBIfam" id="TIGR00613">
    <property type="entry name" value="reco"/>
    <property type="match status" value="1"/>
</dbReference>
<dbReference type="GO" id="GO:0043590">
    <property type="term" value="C:bacterial nucleoid"/>
    <property type="evidence" value="ECO:0007669"/>
    <property type="project" value="TreeGrafter"/>
</dbReference>
<dbReference type="PANTHER" id="PTHR33991:SF1">
    <property type="entry name" value="DNA REPAIR PROTEIN RECO"/>
    <property type="match status" value="1"/>
</dbReference>
<keyword evidence="4 7" id="KW-0233">DNA recombination</keyword>
<accession>A0A7X3FHF4</accession>
<dbReference type="Gene3D" id="2.40.50.140">
    <property type="entry name" value="Nucleic acid-binding proteins"/>
    <property type="match status" value="1"/>
</dbReference>